<reference evidence="3 4" key="1">
    <citation type="journal article" date="2023" name="PLoS ONE">
        <title>Complete genome assembly of Hawai'i environmental nontuberculous mycobacteria reveals unexpected co-isolation with methylobacteria.</title>
        <authorList>
            <person name="Hendrix J."/>
            <person name="Epperson L.E."/>
            <person name="Tong E.I."/>
            <person name="Chan Y.L."/>
            <person name="Hasan N.A."/>
            <person name="Dawrs S.N."/>
            <person name="Norton G.J."/>
            <person name="Virdi R."/>
            <person name="Crooks J.L."/>
            <person name="Chan E.D."/>
            <person name="Honda J.R."/>
            <person name="Strong M."/>
        </authorList>
    </citation>
    <scope>NUCLEOTIDE SEQUENCE [LARGE SCALE GENOMIC DNA]</scope>
    <source>
        <strain evidence="3 4">NJH_HI01</strain>
    </source>
</reference>
<dbReference type="Proteomes" id="UP001404845">
    <property type="component" value="Unassembled WGS sequence"/>
</dbReference>
<dbReference type="InterPro" id="IPR025161">
    <property type="entry name" value="IS402-like_dom"/>
</dbReference>
<keyword evidence="4" id="KW-1185">Reference proteome</keyword>
<comment type="caution">
    <text evidence="3">The sequence shown here is derived from an EMBL/GenBank/DDBJ whole genome shotgun (WGS) entry which is preliminary data.</text>
</comment>
<dbReference type="InterPro" id="IPR002559">
    <property type="entry name" value="Transposase_11"/>
</dbReference>
<dbReference type="Pfam" id="PF01609">
    <property type="entry name" value="DDE_Tnp_1"/>
    <property type="match status" value="1"/>
</dbReference>
<organism evidence="3 4">
    <name type="scientific">Methylorubrum rhodesianum</name>
    <dbReference type="NCBI Taxonomy" id="29427"/>
    <lineage>
        <taxon>Bacteria</taxon>
        <taxon>Pseudomonadati</taxon>
        <taxon>Pseudomonadota</taxon>
        <taxon>Alphaproteobacteria</taxon>
        <taxon>Hyphomicrobiales</taxon>
        <taxon>Methylobacteriaceae</taxon>
        <taxon>Methylorubrum</taxon>
    </lineage>
</organism>
<evidence type="ECO:0000259" key="2">
    <source>
        <dbReference type="Pfam" id="PF13340"/>
    </source>
</evidence>
<dbReference type="NCBIfam" id="NF033580">
    <property type="entry name" value="transpos_IS5_3"/>
    <property type="match status" value="1"/>
</dbReference>
<dbReference type="EMBL" id="JAQYXL010000003">
    <property type="protein sequence ID" value="MEN3231868.1"/>
    <property type="molecule type" value="Genomic_DNA"/>
</dbReference>
<feature type="domain" description="Insertion element IS402-like" evidence="2">
    <location>
        <begin position="12"/>
        <end position="84"/>
    </location>
</feature>
<accession>A0ABU9ZKU8</accession>
<feature type="domain" description="Transposase IS4-like" evidence="1">
    <location>
        <begin position="100"/>
        <end position="252"/>
    </location>
</feature>
<name>A0ABU9ZKU8_9HYPH</name>
<protein>
    <submittedName>
        <fullName evidence="3">IS5 family transposase</fullName>
    </submittedName>
</protein>
<dbReference type="SUPFAM" id="SSF53098">
    <property type="entry name" value="Ribonuclease H-like"/>
    <property type="match status" value="1"/>
</dbReference>
<dbReference type="Pfam" id="PF13340">
    <property type="entry name" value="DUF4096"/>
    <property type="match status" value="1"/>
</dbReference>
<proteinExistence type="predicted"/>
<dbReference type="PANTHER" id="PTHR30007">
    <property type="entry name" value="PHP DOMAIN PROTEIN"/>
    <property type="match status" value="1"/>
</dbReference>
<evidence type="ECO:0000313" key="3">
    <source>
        <dbReference type="EMBL" id="MEN3231868.1"/>
    </source>
</evidence>
<sequence>MERRSALVRDRLTDAEWAIFAPFLTEQSARGGRPPKDHRRTLDGIFWITRTGAPWRDLPEELGKWNSVHRQFRRWTTSGIWDVLLQALADSGGEADMLQMIDSTIIRAHHCAAGGKGGTQSQALGRSRGGFSTKLHLRANADGLPISVVLTPGEAHDLIAYGDLMAERDSDPGVLLGDRGYDSDRLRQDARDRGAQPEIPTKRSRKVQHSVNRRLYALRSRIECFINRLKNCRRVATRYDHTASSFLGFALLGCIRLWIRFVHAA</sequence>
<gene>
    <name evidence="3" type="ORF">PUR21_30310</name>
</gene>
<dbReference type="InterPro" id="IPR012337">
    <property type="entry name" value="RNaseH-like_sf"/>
</dbReference>
<evidence type="ECO:0000313" key="4">
    <source>
        <dbReference type="Proteomes" id="UP001404845"/>
    </source>
</evidence>
<evidence type="ECO:0000259" key="1">
    <source>
        <dbReference type="Pfam" id="PF01609"/>
    </source>
</evidence>
<dbReference type="PANTHER" id="PTHR30007:SF1">
    <property type="entry name" value="BLR1914 PROTEIN"/>
    <property type="match status" value="1"/>
</dbReference>